<dbReference type="AlphaFoldDB" id="A0A382MG70"/>
<proteinExistence type="predicted"/>
<evidence type="ECO:0000313" key="1">
    <source>
        <dbReference type="EMBL" id="SVC47640.1"/>
    </source>
</evidence>
<reference evidence="1" key="1">
    <citation type="submission" date="2018-05" db="EMBL/GenBank/DDBJ databases">
        <authorList>
            <person name="Lanie J.A."/>
            <person name="Ng W.-L."/>
            <person name="Kazmierczak K.M."/>
            <person name="Andrzejewski T.M."/>
            <person name="Davidsen T.M."/>
            <person name="Wayne K.J."/>
            <person name="Tettelin H."/>
            <person name="Glass J.I."/>
            <person name="Rusch D."/>
            <person name="Podicherti R."/>
            <person name="Tsui H.-C.T."/>
            <person name="Winkler M.E."/>
        </authorList>
    </citation>
    <scope>NUCLEOTIDE SEQUENCE</scope>
</reference>
<gene>
    <name evidence="1" type="ORF">METZ01_LOCUS300494</name>
</gene>
<dbReference type="EMBL" id="UINC01093315">
    <property type="protein sequence ID" value="SVC47640.1"/>
    <property type="molecule type" value="Genomic_DNA"/>
</dbReference>
<organism evidence="1">
    <name type="scientific">marine metagenome</name>
    <dbReference type="NCBI Taxonomy" id="408172"/>
    <lineage>
        <taxon>unclassified sequences</taxon>
        <taxon>metagenomes</taxon>
        <taxon>ecological metagenomes</taxon>
    </lineage>
</organism>
<sequence>MDIKKSSSIKNLPSEDQWMTGSGIGCIFIFFKRYGGYIVVFCNF</sequence>
<accession>A0A382MG70</accession>
<protein>
    <submittedName>
        <fullName evidence="1">Uncharacterized protein</fullName>
    </submittedName>
</protein>
<name>A0A382MG70_9ZZZZ</name>